<protein>
    <recommendedName>
        <fullName evidence="1">Serine aminopeptidase S33 domain-containing protein</fullName>
    </recommendedName>
</protein>
<sequence>MQKLFIKNRKNQNISVVVEESEDQKGLAFVMHGLGDSKDSRHIKKFSKCFLDNNYTVVRFDTTNTFGESDGVFEDANITNYYEDLEDVISWSKTKNFYQEPFILCGHSLGAISSAFYAENYPEKVKALAPFSTVVNVELSKQTYTKEDLANWEKTGWLVEDWGAQGKIRLKWSYMEEKEKYDLIKKADKLIMPVLMIVGELDNCTLPEHQRILFDVLPGKKEIHIIKNAPHTFRESEHLKEVYGILDSWIKNL</sequence>
<comment type="caution">
    <text evidence="2">The sequence shown here is derived from an EMBL/GenBank/DDBJ whole genome shotgun (WGS) entry which is preliminary data.</text>
</comment>
<evidence type="ECO:0000313" key="2">
    <source>
        <dbReference type="EMBL" id="PKM91117.1"/>
    </source>
</evidence>
<dbReference type="Proteomes" id="UP000233517">
    <property type="component" value="Unassembled WGS sequence"/>
</dbReference>
<organism evidence="2 3">
    <name type="scientific">Candidatus Falkowbacteria bacterium HGW-Falkowbacteria-1</name>
    <dbReference type="NCBI Taxonomy" id="2013768"/>
    <lineage>
        <taxon>Bacteria</taxon>
        <taxon>Candidatus Falkowiibacteriota</taxon>
    </lineage>
</organism>
<name>A0A2N2E8S0_9BACT</name>
<feature type="domain" description="Serine aminopeptidase S33" evidence="1">
    <location>
        <begin position="24"/>
        <end position="173"/>
    </location>
</feature>
<dbReference type="Pfam" id="PF12146">
    <property type="entry name" value="Hydrolase_4"/>
    <property type="match status" value="1"/>
</dbReference>
<evidence type="ECO:0000313" key="3">
    <source>
        <dbReference type="Proteomes" id="UP000233517"/>
    </source>
</evidence>
<gene>
    <name evidence="2" type="ORF">CVU82_03620</name>
</gene>
<dbReference type="InterPro" id="IPR022742">
    <property type="entry name" value="Hydrolase_4"/>
</dbReference>
<dbReference type="PANTHER" id="PTHR11614">
    <property type="entry name" value="PHOSPHOLIPASE-RELATED"/>
    <property type="match status" value="1"/>
</dbReference>
<accession>A0A2N2E8S0</accession>
<evidence type="ECO:0000259" key="1">
    <source>
        <dbReference type="Pfam" id="PF12146"/>
    </source>
</evidence>
<proteinExistence type="predicted"/>
<dbReference type="InterPro" id="IPR029058">
    <property type="entry name" value="AB_hydrolase_fold"/>
</dbReference>
<dbReference type="Gene3D" id="3.40.50.1820">
    <property type="entry name" value="alpha/beta hydrolase"/>
    <property type="match status" value="1"/>
</dbReference>
<dbReference type="AlphaFoldDB" id="A0A2N2E8S0"/>
<dbReference type="InterPro" id="IPR051044">
    <property type="entry name" value="MAG_DAG_Lipase"/>
</dbReference>
<reference evidence="2 3" key="1">
    <citation type="journal article" date="2017" name="ISME J.">
        <title>Potential for microbial H2 and metal transformations associated with novel bacteria and archaea in deep terrestrial subsurface sediments.</title>
        <authorList>
            <person name="Hernsdorf A.W."/>
            <person name="Amano Y."/>
            <person name="Miyakawa K."/>
            <person name="Ise K."/>
            <person name="Suzuki Y."/>
            <person name="Anantharaman K."/>
            <person name="Probst A."/>
            <person name="Burstein D."/>
            <person name="Thomas B.C."/>
            <person name="Banfield J.F."/>
        </authorList>
    </citation>
    <scope>NUCLEOTIDE SEQUENCE [LARGE SCALE GENOMIC DNA]</scope>
    <source>
        <strain evidence="2">HGW-Falkowbacteria-1</strain>
    </source>
</reference>
<dbReference type="SUPFAM" id="SSF53474">
    <property type="entry name" value="alpha/beta-Hydrolases"/>
    <property type="match status" value="1"/>
</dbReference>
<dbReference type="EMBL" id="PHAI01000003">
    <property type="protein sequence ID" value="PKM91117.1"/>
    <property type="molecule type" value="Genomic_DNA"/>
</dbReference>